<organism evidence="3 4">
    <name type="scientific">Sphingomonas arvum</name>
    <dbReference type="NCBI Taxonomy" id="2992113"/>
    <lineage>
        <taxon>Bacteria</taxon>
        <taxon>Pseudomonadati</taxon>
        <taxon>Pseudomonadota</taxon>
        <taxon>Alphaproteobacteria</taxon>
        <taxon>Sphingomonadales</taxon>
        <taxon>Sphingomonadaceae</taxon>
        <taxon>Sphingomonas</taxon>
    </lineage>
</organism>
<keyword evidence="2" id="KW-0732">Signal</keyword>
<dbReference type="Proteomes" id="UP001526246">
    <property type="component" value="Unassembled WGS sequence"/>
</dbReference>
<keyword evidence="4" id="KW-1185">Reference proteome</keyword>
<dbReference type="RefSeq" id="WP_264882698.1">
    <property type="nucleotide sequence ID" value="NZ_JAPDOB010000002.1"/>
</dbReference>
<comment type="caution">
    <text evidence="3">The sequence shown here is derived from an EMBL/GenBank/DDBJ whole genome shotgun (WGS) entry which is preliminary data.</text>
</comment>
<reference evidence="3 4" key="1">
    <citation type="submission" date="2022-10" db="EMBL/GenBank/DDBJ databases">
        <title>Sphingomonas sp.</title>
        <authorList>
            <person name="Jin C."/>
        </authorList>
    </citation>
    <scope>NUCLEOTIDE SEQUENCE [LARGE SCALE GENOMIC DNA]</scope>
    <source>
        <strain evidence="3 4">BN140010</strain>
    </source>
</reference>
<feature type="chain" id="PRO_5045760320" evidence="2">
    <location>
        <begin position="23"/>
        <end position="113"/>
    </location>
</feature>
<evidence type="ECO:0000313" key="3">
    <source>
        <dbReference type="EMBL" id="MCW3798043.1"/>
    </source>
</evidence>
<feature type="signal peptide" evidence="2">
    <location>
        <begin position="1"/>
        <end position="22"/>
    </location>
</feature>
<feature type="region of interest" description="Disordered" evidence="1">
    <location>
        <begin position="24"/>
        <end position="52"/>
    </location>
</feature>
<evidence type="ECO:0000256" key="2">
    <source>
        <dbReference type="SAM" id="SignalP"/>
    </source>
</evidence>
<protein>
    <submittedName>
        <fullName evidence="3">Uncharacterized protein</fullName>
    </submittedName>
</protein>
<accession>A0ABT3JG71</accession>
<name>A0ABT3JG71_9SPHN</name>
<proteinExistence type="predicted"/>
<gene>
    <name evidence="3" type="ORF">OMW55_09530</name>
</gene>
<evidence type="ECO:0000313" key="4">
    <source>
        <dbReference type="Proteomes" id="UP001526246"/>
    </source>
</evidence>
<sequence length="113" mass="12502">MSSPLLTPALLAALAISTAAQAQPFSGTPGGVRVQVGSGFTTSPGDHRGPRRDGVLLYSYGAPEGWAYFNNRSFAPDSYNDWWHDRPDRSFPRWMSHNEGCQRVWWSGGGWRC</sequence>
<evidence type="ECO:0000256" key="1">
    <source>
        <dbReference type="SAM" id="MobiDB-lite"/>
    </source>
</evidence>
<dbReference type="EMBL" id="JAPDOB010000002">
    <property type="protein sequence ID" value="MCW3798043.1"/>
    <property type="molecule type" value="Genomic_DNA"/>
</dbReference>